<evidence type="ECO:0000313" key="8">
    <source>
        <dbReference type="RefSeq" id="XP_010250377.1"/>
    </source>
</evidence>
<comment type="subcellular location">
    <subcellularLocation>
        <location evidence="1">Membrane</location>
        <topology evidence="1">Multi-pass membrane protein</topology>
    </subcellularLocation>
</comment>
<evidence type="ECO:0000256" key="1">
    <source>
        <dbReference type="ARBA" id="ARBA00004141"/>
    </source>
</evidence>
<dbReference type="OMA" id="EVPSWYA"/>
<dbReference type="RefSeq" id="XP_010250377.1">
    <property type="nucleotide sequence ID" value="XM_010252075.2"/>
</dbReference>
<dbReference type="GeneID" id="104592638"/>
<evidence type="ECO:0000256" key="2">
    <source>
        <dbReference type="ARBA" id="ARBA00022692"/>
    </source>
</evidence>
<evidence type="ECO:0000313" key="7">
    <source>
        <dbReference type="Proteomes" id="UP000189703"/>
    </source>
</evidence>
<proteinExistence type="predicted"/>
<organism evidence="7 8">
    <name type="scientific">Nelumbo nucifera</name>
    <name type="common">Sacred lotus</name>
    <dbReference type="NCBI Taxonomy" id="4432"/>
    <lineage>
        <taxon>Eukaryota</taxon>
        <taxon>Viridiplantae</taxon>
        <taxon>Streptophyta</taxon>
        <taxon>Embryophyta</taxon>
        <taxon>Tracheophyta</taxon>
        <taxon>Spermatophyta</taxon>
        <taxon>Magnoliopsida</taxon>
        <taxon>Proteales</taxon>
        <taxon>Nelumbonaceae</taxon>
        <taxon>Nelumbo</taxon>
    </lineage>
</organism>
<dbReference type="OrthoDB" id="529367at2759"/>
<dbReference type="Proteomes" id="UP000189703">
    <property type="component" value="Unplaced"/>
</dbReference>
<feature type="transmembrane region" description="Helical" evidence="6">
    <location>
        <begin position="99"/>
        <end position="118"/>
    </location>
</feature>
<evidence type="ECO:0000256" key="6">
    <source>
        <dbReference type="SAM" id="Phobius"/>
    </source>
</evidence>
<evidence type="ECO:0000256" key="4">
    <source>
        <dbReference type="ARBA" id="ARBA00023136"/>
    </source>
</evidence>
<dbReference type="STRING" id="4432.A0A1U7ZCD0"/>
<protein>
    <submittedName>
        <fullName evidence="8">Heptahelical transmembrane protein 1-like</fullName>
    </submittedName>
</protein>
<keyword evidence="3 6" id="KW-1133">Transmembrane helix</keyword>
<evidence type="ECO:0000256" key="5">
    <source>
        <dbReference type="SAM" id="MobiDB-lite"/>
    </source>
</evidence>
<dbReference type="GO" id="GO:0009725">
    <property type="term" value="P:response to hormone"/>
    <property type="evidence" value="ECO:0000318"/>
    <property type="project" value="GO_Central"/>
</dbReference>
<feature type="transmembrane region" description="Helical" evidence="6">
    <location>
        <begin position="241"/>
        <end position="261"/>
    </location>
</feature>
<feature type="region of interest" description="Disordered" evidence="5">
    <location>
        <begin position="25"/>
        <end position="49"/>
    </location>
</feature>
<dbReference type="InterPro" id="IPR004254">
    <property type="entry name" value="AdipoR/HlyIII-related"/>
</dbReference>
<dbReference type="GO" id="GO:0016020">
    <property type="term" value="C:membrane"/>
    <property type="evidence" value="ECO:0007669"/>
    <property type="project" value="UniProtKB-SubCell"/>
</dbReference>
<feature type="transmembrane region" description="Helical" evidence="6">
    <location>
        <begin position="180"/>
        <end position="202"/>
    </location>
</feature>
<feature type="transmembrane region" description="Helical" evidence="6">
    <location>
        <begin position="214"/>
        <end position="235"/>
    </location>
</feature>
<name>A0A1U7ZCD0_NELNU</name>
<dbReference type="GO" id="GO:0038023">
    <property type="term" value="F:signaling receptor activity"/>
    <property type="evidence" value="ECO:0000318"/>
    <property type="project" value="GO_Central"/>
</dbReference>
<gene>
    <name evidence="8" type="primary">LOC104592638</name>
</gene>
<feature type="compositionally biased region" description="Basic residues" evidence="5">
    <location>
        <begin position="31"/>
        <end position="46"/>
    </location>
</feature>
<dbReference type="GO" id="GO:0009744">
    <property type="term" value="P:response to sucrose"/>
    <property type="evidence" value="ECO:0007669"/>
    <property type="project" value="UniProtKB-ARBA"/>
</dbReference>
<feature type="transmembrane region" description="Helical" evidence="6">
    <location>
        <begin position="345"/>
        <end position="365"/>
    </location>
</feature>
<dbReference type="Pfam" id="PF03006">
    <property type="entry name" value="HlyIII"/>
    <property type="match status" value="1"/>
</dbReference>
<keyword evidence="4 6" id="KW-0472">Membrane</keyword>
<dbReference type="AlphaFoldDB" id="A0A1U7ZCD0"/>
<reference evidence="8" key="1">
    <citation type="submission" date="2025-08" db="UniProtKB">
        <authorList>
            <consortium name="RefSeq"/>
        </authorList>
    </citation>
    <scope>IDENTIFICATION</scope>
</reference>
<keyword evidence="7" id="KW-1185">Reference proteome</keyword>
<dbReference type="PANTHER" id="PTHR20855:SF115">
    <property type="entry name" value="HEPTAHELICAL TRANSMEMBRANE PROTEIN 1"/>
    <property type="match status" value="1"/>
</dbReference>
<dbReference type="eggNOG" id="KOG0748">
    <property type="taxonomic scope" value="Eukaryota"/>
</dbReference>
<keyword evidence="2 6" id="KW-0812">Transmembrane</keyword>
<sequence length="390" mass="44421">MDFSEGVVWKRKGGMEMEIHGLISSEDTTQKNKKKNKLKNKKKKNNKRSEANGYRLVSFKDLPDYMKDNEYILDYYRANWPLKEAAASVFRWHNETLNVWTHLLGFLLFLGLTMVNLMQLPQVADLLGQFTRSFPVAAATNAFNDSKDFILEATRLVELEMVEAEITPTSSVTTAARWPFFVYLAGSMFCLLCSGICHLFSCHSHSLTVQMLRMDYLGIAVMIVTSFFPPVYYIFQCAPLWQFVYLAGITMLGIFTVITLFSPSLSSGKFRSFRALLFIAMGFFAIIPATHATVVNWSEPRRTITLVYESVMALSYLTGAFFYVSRIPERWRPGWFDLAGHSHQIFHVFVIMGALAHYGAALIFVEWRNAVGCSKLSKETFTNLSFTVSV</sequence>
<evidence type="ECO:0000256" key="3">
    <source>
        <dbReference type="ARBA" id="ARBA00022989"/>
    </source>
</evidence>
<accession>A0A1U7ZCD0</accession>
<feature type="transmembrane region" description="Helical" evidence="6">
    <location>
        <begin position="273"/>
        <end position="294"/>
    </location>
</feature>
<feature type="transmembrane region" description="Helical" evidence="6">
    <location>
        <begin position="306"/>
        <end position="324"/>
    </location>
</feature>
<dbReference type="KEGG" id="nnu:104592638"/>
<dbReference type="PANTHER" id="PTHR20855">
    <property type="entry name" value="ADIPOR/PROGESTIN RECEPTOR-RELATED"/>
    <property type="match status" value="1"/>
</dbReference>
<dbReference type="FunCoup" id="A0A1U7ZCD0">
    <property type="interactions" value="2237"/>
</dbReference>